<dbReference type="Proteomes" id="UP000265520">
    <property type="component" value="Unassembled WGS sequence"/>
</dbReference>
<evidence type="ECO:0000313" key="2">
    <source>
        <dbReference type="Proteomes" id="UP000265520"/>
    </source>
</evidence>
<dbReference type="AlphaFoldDB" id="A0A392RRY1"/>
<protein>
    <submittedName>
        <fullName evidence="1">Uncharacterized protein</fullName>
    </submittedName>
</protein>
<proteinExistence type="predicted"/>
<dbReference type="EMBL" id="LXQA010261991">
    <property type="protein sequence ID" value="MCI38962.1"/>
    <property type="molecule type" value="Genomic_DNA"/>
</dbReference>
<sequence length="90" mass="10345">MRKLHVMKDGVCHKEVSSCLQDKLRAAQFSMWIKPVFAVGCAWRRYTCARCNSGEEFVVFELLAARGAADLSYLRKISFLVSGYDFWCKN</sequence>
<name>A0A392RRY1_9FABA</name>
<evidence type="ECO:0000313" key="1">
    <source>
        <dbReference type="EMBL" id="MCI38962.1"/>
    </source>
</evidence>
<comment type="caution">
    <text evidence="1">The sequence shown here is derived from an EMBL/GenBank/DDBJ whole genome shotgun (WGS) entry which is preliminary data.</text>
</comment>
<accession>A0A392RRY1</accession>
<reference evidence="1 2" key="1">
    <citation type="journal article" date="2018" name="Front. Plant Sci.">
        <title>Red Clover (Trifolium pratense) and Zigzag Clover (T. medium) - A Picture of Genomic Similarities and Differences.</title>
        <authorList>
            <person name="Dluhosova J."/>
            <person name="Istvanek J."/>
            <person name="Nedelnik J."/>
            <person name="Repkova J."/>
        </authorList>
    </citation>
    <scope>NUCLEOTIDE SEQUENCE [LARGE SCALE GENOMIC DNA]</scope>
    <source>
        <strain evidence="2">cv. 10/8</strain>
        <tissue evidence="1">Leaf</tissue>
    </source>
</reference>
<keyword evidence="2" id="KW-1185">Reference proteome</keyword>
<organism evidence="1 2">
    <name type="scientific">Trifolium medium</name>
    <dbReference type="NCBI Taxonomy" id="97028"/>
    <lineage>
        <taxon>Eukaryota</taxon>
        <taxon>Viridiplantae</taxon>
        <taxon>Streptophyta</taxon>
        <taxon>Embryophyta</taxon>
        <taxon>Tracheophyta</taxon>
        <taxon>Spermatophyta</taxon>
        <taxon>Magnoliopsida</taxon>
        <taxon>eudicotyledons</taxon>
        <taxon>Gunneridae</taxon>
        <taxon>Pentapetalae</taxon>
        <taxon>rosids</taxon>
        <taxon>fabids</taxon>
        <taxon>Fabales</taxon>
        <taxon>Fabaceae</taxon>
        <taxon>Papilionoideae</taxon>
        <taxon>50 kb inversion clade</taxon>
        <taxon>NPAAA clade</taxon>
        <taxon>Hologalegina</taxon>
        <taxon>IRL clade</taxon>
        <taxon>Trifolieae</taxon>
        <taxon>Trifolium</taxon>
    </lineage>
</organism>